<protein>
    <submittedName>
        <fullName evidence="1">Uncharacterized protein</fullName>
    </submittedName>
</protein>
<sequence length="13" mass="1403">MAVQLAPRSCQAQ</sequence>
<proteinExistence type="predicted"/>
<evidence type="ECO:0000313" key="1">
    <source>
        <dbReference type="EMBL" id="JAD65827.1"/>
    </source>
</evidence>
<name>A0A0A9C2P6_ARUDO</name>
<reference evidence="1" key="1">
    <citation type="submission" date="2014-09" db="EMBL/GenBank/DDBJ databases">
        <authorList>
            <person name="Magalhaes I.L.F."/>
            <person name="Oliveira U."/>
            <person name="Santos F.R."/>
            <person name="Vidigal T.H.D.A."/>
            <person name="Brescovit A.D."/>
            <person name="Santos A.J."/>
        </authorList>
    </citation>
    <scope>NUCLEOTIDE SEQUENCE</scope>
    <source>
        <tissue evidence="1">Shoot tissue taken approximately 20 cm above the soil surface</tissue>
    </source>
</reference>
<dbReference type="EMBL" id="GBRH01232068">
    <property type="protein sequence ID" value="JAD65827.1"/>
    <property type="molecule type" value="Transcribed_RNA"/>
</dbReference>
<reference evidence="1" key="2">
    <citation type="journal article" date="2015" name="Data Brief">
        <title>Shoot transcriptome of the giant reed, Arundo donax.</title>
        <authorList>
            <person name="Barrero R.A."/>
            <person name="Guerrero F.D."/>
            <person name="Moolhuijzen P."/>
            <person name="Goolsby J.A."/>
            <person name="Tidwell J."/>
            <person name="Bellgard S.E."/>
            <person name="Bellgard M.I."/>
        </authorList>
    </citation>
    <scope>NUCLEOTIDE SEQUENCE</scope>
    <source>
        <tissue evidence="1">Shoot tissue taken approximately 20 cm above the soil surface</tissue>
    </source>
</reference>
<accession>A0A0A9C2P6</accession>
<organism evidence="1">
    <name type="scientific">Arundo donax</name>
    <name type="common">Giant reed</name>
    <name type="synonym">Donax arundinaceus</name>
    <dbReference type="NCBI Taxonomy" id="35708"/>
    <lineage>
        <taxon>Eukaryota</taxon>
        <taxon>Viridiplantae</taxon>
        <taxon>Streptophyta</taxon>
        <taxon>Embryophyta</taxon>
        <taxon>Tracheophyta</taxon>
        <taxon>Spermatophyta</taxon>
        <taxon>Magnoliopsida</taxon>
        <taxon>Liliopsida</taxon>
        <taxon>Poales</taxon>
        <taxon>Poaceae</taxon>
        <taxon>PACMAD clade</taxon>
        <taxon>Arundinoideae</taxon>
        <taxon>Arundineae</taxon>
        <taxon>Arundo</taxon>
    </lineage>
</organism>